<protein>
    <submittedName>
        <fullName evidence="2">Uncharacterized protein</fullName>
    </submittedName>
</protein>
<accession>A0A7Z0QN86</accession>
<evidence type="ECO:0000313" key="6">
    <source>
        <dbReference type="Proteomes" id="UP000664702"/>
    </source>
</evidence>
<dbReference type="EMBL" id="CP086138">
    <property type="protein sequence ID" value="UEM18227.1"/>
    <property type="molecule type" value="Genomic_DNA"/>
</dbReference>
<evidence type="ECO:0000313" key="1">
    <source>
        <dbReference type="EMBL" id="MBO1869010.1"/>
    </source>
</evidence>
<gene>
    <name evidence="4" type="ORF">G6321_00054475</name>
    <name evidence="2" type="ORF">G6321_51855</name>
    <name evidence="3" type="ORF">J4G43_053630</name>
    <name evidence="1" type="ORF">J4G43_52210</name>
</gene>
<dbReference type="EMBL" id="JACBFH010000003">
    <property type="protein sequence ID" value="NYY96507.1"/>
    <property type="molecule type" value="Genomic_DNA"/>
</dbReference>
<dbReference type="EMBL" id="JAGEMI010000002">
    <property type="protein sequence ID" value="MBO1869010.1"/>
    <property type="molecule type" value="Genomic_DNA"/>
</dbReference>
<dbReference type="Proteomes" id="UP000564836">
    <property type="component" value="Plasmid pBb323S2b"/>
</dbReference>
<sequence length="257" mass="28297">MQELGNCEAPISGEHLISEAVIEILRGDGNFTASGLPWLEAGETKALAPKNLTANCLCRRHNSALSPLDAAAKIFFAGLRDCLESSEAVLPYLLSGHDVERWLLKTLKAMAVSGSLAQGRVKLPGAFERGVDIIRMLEHVDEWPEATGLYFIMPTGSQLINHTRFQLQPWYGDAQKELVGLWSNFLGLEFVMMIAAPNVLQSPGLKNWLYRPSAIDVLIGKSKRQIGLSWQDGRLHRPIQVTFEKLVTSTASKGTDS</sequence>
<dbReference type="Proteomes" id="UP000664702">
    <property type="component" value="Plasmid pBb144S4b"/>
</dbReference>
<dbReference type="AlphaFoldDB" id="A0A7Z0QN86"/>
<organism evidence="2">
    <name type="scientific">Bradyrhizobium barranii subsp. barranii</name>
    <dbReference type="NCBI Taxonomy" id="2823807"/>
    <lineage>
        <taxon>Bacteria</taxon>
        <taxon>Pseudomonadati</taxon>
        <taxon>Pseudomonadota</taxon>
        <taxon>Alphaproteobacteria</taxon>
        <taxon>Hyphomicrobiales</taxon>
        <taxon>Nitrobacteraceae</taxon>
        <taxon>Bradyrhizobium</taxon>
        <taxon>Bradyrhizobium barranii</taxon>
    </lineage>
</organism>
<name>A0A7Z0QN86_9BRAD</name>
<proteinExistence type="predicted"/>
<dbReference type="KEGG" id="bban:J4G43_053630"/>
<evidence type="ECO:0000313" key="3">
    <source>
        <dbReference type="EMBL" id="UEM18227.1"/>
    </source>
</evidence>
<evidence type="ECO:0000313" key="2">
    <source>
        <dbReference type="EMBL" id="NYY96507.1"/>
    </source>
</evidence>
<reference evidence="1" key="3">
    <citation type="submission" date="2021-03" db="EMBL/GenBank/DDBJ databases">
        <title>Whole Genome Sequence of Bradyrhizobium sp. Strain 144S4.</title>
        <authorList>
            <person name="Bromfield E.S.P."/>
            <person name="Cloutier S."/>
        </authorList>
    </citation>
    <scope>NUCLEOTIDE SEQUENCE [LARGE SCALE GENOMIC DNA]</scope>
    <source>
        <strain evidence="1">144S4</strain>
    </source>
</reference>
<evidence type="ECO:0000313" key="4">
    <source>
        <dbReference type="EMBL" id="UGX99482.1"/>
    </source>
</evidence>
<dbReference type="RefSeq" id="WP_035680878.1">
    <property type="nucleotide sequence ID" value="NZ_CP049701.1"/>
</dbReference>
<geneLocation type="plasmid" evidence="4 5">
    <name>pBb323S2b</name>
</geneLocation>
<reference evidence="2" key="2">
    <citation type="submission" date="2020-06" db="EMBL/GenBank/DDBJ databases">
        <title>Whole Genome Sequence of Bradyrhizobium sp. Strain 323S2.</title>
        <authorList>
            <person name="Bromfield E.S.P."/>
        </authorList>
    </citation>
    <scope>NUCLEOTIDE SEQUENCE [LARGE SCALE GENOMIC DNA]</scope>
    <source>
        <strain evidence="2">323S2</strain>
    </source>
</reference>
<reference evidence="5 6" key="4">
    <citation type="journal article" date="2022" name="Int. J. Syst. Evol. Microbiol.">
        <title>Strains of Bradyrhizobium barranii sp. nov. associated with legumes native to Canada are symbionts of soybeans and belong to different subspecies (subsp. barranii subsp. nov. and subsp. apii subsp. nov.) and symbiovars (sv. glycinearum and sv. septentrionale).</title>
        <authorList>
            <person name="Bromfield E.S.P."/>
            <person name="Cloutier S."/>
            <person name="Wasai-Hara S."/>
            <person name="Minamisawa K."/>
        </authorList>
    </citation>
    <scope>NUCLEOTIDE SEQUENCE [LARGE SCALE GENOMIC DNA]</scope>
    <source>
        <strain evidence="6">144S4</strain>
        <strain evidence="4 5">323S2</strain>
        <plasmid evidence="6">pBb144S4b</plasmid>
        <plasmid evidence="5">pBb323S2b</plasmid>
    </source>
</reference>
<evidence type="ECO:0000313" key="5">
    <source>
        <dbReference type="Proteomes" id="UP000564836"/>
    </source>
</evidence>
<geneLocation type="plasmid" evidence="3 6">
    <name>pBb144S4b</name>
</geneLocation>
<keyword evidence="3" id="KW-0614">Plasmid</keyword>
<dbReference type="EMBL" id="CP088281">
    <property type="protein sequence ID" value="UGX99482.1"/>
    <property type="molecule type" value="Genomic_DNA"/>
</dbReference>
<reference evidence="4 5" key="1">
    <citation type="journal article" date="2017" name="Syst. Appl. Microbiol.">
        <title>Soybeans inoculated with root zone soils of Canadian native legumes harbour diverse and novel Bradyrhizobium spp. that possess agricultural potential.</title>
        <authorList>
            <person name="Bromfield E.S.P."/>
            <person name="Cloutier S."/>
            <person name="Tambong J.T."/>
            <person name="Tran Thi T.V."/>
        </authorList>
    </citation>
    <scope>NUCLEOTIDE SEQUENCE [LARGE SCALE GENOMIC DNA]</scope>
    <source>
        <strain evidence="4 5">323S2</strain>
    </source>
</reference>